<dbReference type="Proteomes" id="UP001169764">
    <property type="component" value="Unassembled WGS sequence"/>
</dbReference>
<evidence type="ECO:0000256" key="3">
    <source>
        <dbReference type="ARBA" id="ARBA00023237"/>
    </source>
</evidence>
<evidence type="ECO:0000313" key="4">
    <source>
        <dbReference type="EMBL" id="MDO6416801.1"/>
    </source>
</evidence>
<reference evidence="4" key="1">
    <citation type="submission" date="2023-07" db="EMBL/GenBank/DDBJ databases">
        <authorList>
            <person name="Kim M."/>
        </authorList>
    </citation>
    <scope>NUCLEOTIDE SEQUENCE</scope>
    <source>
        <strain evidence="4">BIUV-7</strain>
    </source>
</reference>
<keyword evidence="3" id="KW-0998">Cell outer membrane</keyword>
<evidence type="ECO:0000256" key="2">
    <source>
        <dbReference type="ARBA" id="ARBA00023136"/>
    </source>
</evidence>
<accession>A0ABT8YEQ5</accession>
<organism evidence="4 5">
    <name type="scientific">Sphingomonas natans</name>
    <dbReference type="NCBI Taxonomy" id="3063330"/>
    <lineage>
        <taxon>Bacteria</taxon>
        <taxon>Pseudomonadati</taxon>
        <taxon>Pseudomonadota</taxon>
        <taxon>Alphaproteobacteria</taxon>
        <taxon>Sphingomonadales</taxon>
        <taxon>Sphingomonadaceae</taxon>
        <taxon>Sphingomonas</taxon>
    </lineage>
</organism>
<comment type="subcellular location">
    <subcellularLocation>
        <location evidence="1">Cell outer membrane</location>
    </subcellularLocation>
</comment>
<dbReference type="InterPro" id="IPR036942">
    <property type="entry name" value="Beta-barrel_TonB_sf"/>
</dbReference>
<dbReference type="EMBL" id="JAUOTP010000012">
    <property type="protein sequence ID" value="MDO6416801.1"/>
    <property type="molecule type" value="Genomic_DNA"/>
</dbReference>
<comment type="caution">
    <text evidence="4">The sequence shown here is derived from an EMBL/GenBank/DDBJ whole genome shotgun (WGS) entry which is preliminary data.</text>
</comment>
<protein>
    <submittedName>
        <fullName evidence="4">Uncharacterized protein</fullName>
    </submittedName>
</protein>
<keyword evidence="5" id="KW-1185">Reference proteome</keyword>
<proteinExistence type="predicted"/>
<evidence type="ECO:0000256" key="1">
    <source>
        <dbReference type="ARBA" id="ARBA00004442"/>
    </source>
</evidence>
<name>A0ABT8YEQ5_9SPHN</name>
<sequence length="382" mass="41052">MTTALAASALAANGVQAQSITAGGSIDGRIGYGSNPYLQLNSPGGTGIGGGTLTGWLQSRSETSQTRLTGIADLSQNFRYYGLAENYQATLDHRQTISNRLSASGRLRYQDSINARNFDNSGLAGESGTIVDLLSIGQRTRTYGADGTLQWTPTSRDSFYIGPQYSHTTYPSTAISDFEQYGLSAGYLRQVNARMKLGVDTSLQRVKSDAFASSTSYNAALRLVYDFNEIWQFDGNVGIIFQKSGIGGTTSTPGFSAQLCGKYPRYRVCVQGSRQSAASGFGGLRTDNRIGANVTYDLSARSSVNFAAVYDVSESRGLSIIPKQKYWELSGGYSRTLTDRLSAGFSGRYQHRDYGSLVAGGDSTVSGYAATLDIAYKFGRLE</sequence>
<evidence type="ECO:0000313" key="5">
    <source>
        <dbReference type="Proteomes" id="UP001169764"/>
    </source>
</evidence>
<dbReference type="SUPFAM" id="SSF56935">
    <property type="entry name" value="Porins"/>
    <property type="match status" value="1"/>
</dbReference>
<dbReference type="Gene3D" id="2.40.170.20">
    <property type="entry name" value="TonB-dependent receptor, beta-barrel domain"/>
    <property type="match status" value="1"/>
</dbReference>
<gene>
    <name evidence="4" type="ORF">Q4F19_20630</name>
</gene>
<keyword evidence="2" id="KW-0472">Membrane</keyword>